<evidence type="ECO:0000256" key="3">
    <source>
        <dbReference type="ARBA" id="ARBA00022729"/>
    </source>
</evidence>
<comment type="similarity">
    <text evidence="8">Belongs to the peptidase M48 family. BepA subfamily.</text>
</comment>
<comment type="function">
    <text evidence="8">Functions as both a chaperone and a metalloprotease. Maintains the integrity of the outer membrane by promoting either the assembly or the elimination of outer membrane proteins, depending on their folding state.</text>
</comment>
<evidence type="ECO:0000256" key="1">
    <source>
        <dbReference type="ARBA" id="ARBA00022670"/>
    </source>
</evidence>
<evidence type="ECO:0000256" key="5">
    <source>
        <dbReference type="ARBA" id="ARBA00022801"/>
    </source>
</evidence>
<keyword evidence="1 8" id="KW-0645">Protease</keyword>
<dbReference type="InterPro" id="IPR001915">
    <property type="entry name" value="Peptidase_M48"/>
</dbReference>
<reference evidence="10 11" key="1">
    <citation type="submission" date="2020-08" db="EMBL/GenBank/DDBJ databases">
        <title>Description of Xenorhabdus lircayensis sp. nov., the symbiotic bacterium associated with the entomopathogenic nematode Steirnernema unicornum.</title>
        <authorList>
            <person name="Castaneda-Alvarez C."/>
            <person name="Prodan S."/>
            <person name="Zamorano A."/>
            <person name="San-Blas E."/>
            <person name="Aballay E."/>
        </authorList>
    </citation>
    <scope>NUCLEOTIDE SEQUENCE [LARGE SCALE GENOMIC DNA]</scope>
    <source>
        <strain evidence="10 11">VLS</strain>
    </source>
</reference>
<dbReference type="Proteomes" id="UP000696184">
    <property type="component" value="Unassembled WGS sequence"/>
</dbReference>
<keyword evidence="6 8" id="KW-0862">Zinc</keyword>
<feature type="signal peptide" evidence="8">
    <location>
        <begin position="1"/>
        <end position="26"/>
    </location>
</feature>
<evidence type="ECO:0000313" key="10">
    <source>
        <dbReference type="EMBL" id="MBI6547929.1"/>
    </source>
</evidence>
<evidence type="ECO:0000256" key="7">
    <source>
        <dbReference type="ARBA" id="ARBA00023049"/>
    </source>
</evidence>
<comment type="cofactor">
    <cofactor evidence="8">
        <name>Zn(2+)</name>
        <dbReference type="ChEBI" id="CHEBI:29105"/>
    </cofactor>
    <text evidence="8">Binds 1 zinc ion per subunit.</text>
</comment>
<comment type="caution">
    <text evidence="10">The sequence shown here is derived from an EMBL/GenBank/DDBJ whole genome shotgun (WGS) entry which is preliminary data.</text>
</comment>
<feature type="domain" description="Peptidase M48" evidence="9">
    <location>
        <begin position="71"/>
        <end position="259"/>
    </location>
</feature>
<accession>A0ABS0U369</accession>
<protein>
    <recommendedName>
        <fullName evidence="8">Beta-barrel assembly-enhancing protease</fullName>
        <ecNumber evidence="8">3.4.-.-</ecNumber>
    </recommendedName>
</protein>
<dbReference type="SUPFAM" id="SSF48452">
    <property type="entry name" value="TPR-like"/>
    <property type="match status" value="1"/>
</dbReference>
<feature type="binding site" evidence="8">
    <location>
        <position position="201"/>
    </location>
    <ligand>
        <name>Zn(2+)</name>
        <dbReference type="ChEBI" id="CHEBI:29105"/>
        <note>catalytic</note>
    </ligand>
</feature>
<dbReference type="Pfam" id="PF01435">
    <property type="entry name" value="Peptidase_M48"/>
    <property type="match status" value="1"/>
</dbReference>
<evidence type="ECO:0000259" key="9">
    <source>
        <dbReference type="Pfam" id="PF01435"/>
    </source>
</evidence>
<organism evidence="10 11">
    <name type="scientific">Xenorhabdus lircayensis</name>
    <dbReference type="NCBI Taxonomy" id="2763499"/>
    <lineage>
        <taxon>Bacteria</taxon>
        <taxon>Pseudomonadati</taxon>
        <taxon>Pseudomonadota</taxon>
        <taxon>Gammaproteobacteria</taxon>
        <taxon>Enterobacterales</taxon>
        <taxon>Morganellaceae</taxon>
        <taxon>Xenorhabdus</taxon>
    </lineage>
</organism>
<feature type="chain" id="PRO_5044902522" description="Beta-barrel assembly-enhancing protease" evidence="8">
    <location>
        <begin position="27"/>
        <end position="489"/>
    </location>
</feature>
<keyword evidence="4 8" id="KW-0574">Periplasm</keyword>
<dbReference type="Gene3D" id="3.30.2010.10">
    <property type="entry name" value="Metalloproteases ('zincins'), catalytic domain"/>
    <property type="match status" value="1"/>
</dbReference>
<dbReference type="EMBL" id="JACOII010000021">
    <property type="protein sequence ID" value="MBI6547929.1"/>
    <property type="molecule type" value="Genomic_DNA"/>
</dbReference>
<dbReference type="PANTHER" id="PTHR22726">
    <property type="entry name" value="METALLOENDOPEPTIDASE OMA1"/>
    <property type="match status" value="1"/>
</dbReference>
<evidence type="ECO:0000313" key="11">
    <source>
        <dbReference type="Proteomes" id="UP000696184"/>
    </source>
</evidence>
<dbReference type="Gene3D" id="1.25.40.10">
    <property type="entry name" value="Tetratricopeptide repeat domain"/>
    <property type="match status" value="1"/>
</dbReference>
<keyword evidence="2 8" id="KW-0479">Metal-binding</keyword>
<dbReference type="Pfam" id="PF14559">
    <property type="entry name" value="TPR_19"/>
    <property type="match status" value="1"/>
</dbReference>
<feature type="binding site" evidence="8">
    <location>
        <position position="136"/>
    </location>
    <ligand>
        <name>Zn(2+)</name>
        <dbReference type="ChEBI" id="CHEBI:29105"/>
        <note>catalytic</note>
    </ligand>
</feature>
<name>A0ABS0U369_9GAMM</name>
<evidence type="ECO:0000256" key="4">
    <source>
        <dbReference type="ARBA" id="ARBA00022764"/>
    </source>
</evidence>
<keyword evidence="5 8" id="KW-0378">Hydrolase</keyword>
<feature type="active site" evidence="8">
    <location>
        <position position="137"/>
    </location>
</feature>
<dbReference type="CDD" id="cd07333">
    <property type="entry name" value="M48C_bepA_like"/>
    <property type="match status" value="1"/>
</dbReference>
<dbReference type="PANTHER" id="PTHR22726:SF1">
    <property type="entry name" value="METALLOENDOPEPTIDASE OMA1, MITOCHONDRIAL"/>
    <property type="match status" value="1"/>
</dbReference>
<feature type="active site" description="Proton donor" evidence="8">
    <location>
        <position position="205"/>
    </location>
</feature>
<evidence type="ECO:0000256" key="6">
    <source>
        <dbReference type="ARBA" id="ARBA00022833"/>
    </source>
</evidence>
<dbReference type="InterPro" id="IPR030873">
    <property type="entry name" value="Protease_BepA"/>
</dbReference>
<evidence type="ECO:0000256" key="2">
    <source>
        <dbReference type="ARBA" id="ARBA00022723"/>
    </source>
</evidence>
<dbReference type="RefSeq" id="WP_198688713.1">
    <property type="nucleotide sequence ID" value="NZ_CAWPUD010000018.1"/>
</dbReference>
<dbReference type="InterPro" id="IPR051156">
    <property type="entry name" value="Mito/Outer_Membr_Metalloprot"/>
</dbReference>
<dbReference type="EC" id="3.4.-.-" evidence="8"/>
<comment type="subcellular location">
    <subcellularLocation>
        <location evidence="8">Periplasm</location>
    </subcellularLocation>
</comment>
<gene>
    <name evidence="8" type="primary">bepA</name>
    <name evidence="10" type="ORF">H8A87_04130</name>
</gene>
<dbReference type="HAMAP" id="MF_00997">
    <property type="entry name" value="Protease_BepA"/>
    <property type="match status" value="1"/>
</dbReference>
<feature type="binding site" evidence="8">
    <location>
        <position position="140"/>
    </location>
    <ligand>
        <name>Zn(2+)</name>
        <dbReference type="ChEBI" id="CHEBI:29105"/>
        <note>catalytic</note>
    </ligand>
</feature>
<dbReference type="InterPro" id="IPR011990">
    <property type="entry name" value="TPR-like_helical_dom_sf"/>
</dbReference>
<keyword evidence="11" id="KW-1185">Reference proteome</keyword>
<keyword evidence="7 8" id="KW-0482">Metalloprotease</keyword>
<sequence precursor="true">MKKTPKKSLIAIFISLLLLGNTSLFSAPAEDSLPDIGTTAGATLSINQEMAMGDLYIRSIRAQAPLIYDPLLTQYIDKLGQRLVKHADSVKTPFHFYLIDNPNINAYAFFGGNVVLHSALFRYSRNESELASVIAHEISHVTQRHLARLMEDQQRKSPLAWAGALGSILLMMASPQAGMAALSGTLAGFQQGMISFTQSNEQEADRIGMQTLRRAGFDPHGMSNFMQMLADQSRYSSKLPEMLYTHPLPDNRLADARNRANQYSTKAIPESQDFLFARVRILTKYPPEQEQRSHIEQLLNKYRQGTAEEQLAAAYGHAILLSQDKKYAEARTILSPLLDKQPDNTWFIDTMTDIDIEQKQYANAITRLQDALKKQKNNPILQINLANAYLQAKQYPQASQLLFRYTFNNPDDLNGWTLLTKAAGKQGKHNEELAAYAESVALQGKFDMAIEYLSKASALVKLGSYDQERYDARIDQLRQLQQSYDQYKK</sequence>
<keyword evidence="3 8" id="KW-0732">Signal</keyword>
<evidence type="ECO:0000256" key="8">
    <source>
        <dbReference type="HAMAP-Rule" id="MF_00997"/>
    </source>
</evidence>
<proteinExistence type="inferred from homology"/>